<accession>K9X7J2</accession>
<dbReference type="HOGENOM" id="CLU_058787_0_0_3"/>
<dbReference type="PATRIC" id="fig|56107.3.peg.7392"/>
<feature type="domain" description="CRISPR type III-associated protein" evidence="2">
    <location>
        <begin position="4"/>
        <end position="203"/>
    </location>
</feature>
<evidence type="ECO:0000313" key="4">
    <source>
        <dbReference type="Proteomes" id="UP000010475"/>
    </source>
</evidence>
<dbReference type="eggNOG" id="COG1367">
    <property type="taxonomic scope" value="Bacteria"/>
</dbReference>
<name>K9X7J2_9NOST</name>
<organism evidence="3 4">
    <name type="scientific">Cylindrospermum stagnale PCC 7417</name>
    <dbReference type="NCBI Taxonomy" id="56107"/>
    <lineage>
        <taxon>Bacteria</taxon>
        <taxon>Bacillati</taxon>
        <taxon>Cyanobacteriota</taxon>
        <taxon>Cyanophyceae</taxon>
        <taxon>Nostocales</taxon>
        <taxon>Nostocaceae</taxon>
        <taxon>Cylindrospermum</taxon>
    </lineage>
</organism>
<protein>
    <submittedName>
        <fullName evidence="3">CRISPR-associated protein, Cmr1 family</fullName>
    </submittedName>
</protein>
<dbReference type="GO" id="GO:0051607">
    <property type="term" value="P:defense response to virus"/>
    <property type="evidence" value="ECO:0007669"/>
    <property type="project" value="UniProtKB-KW"/>
</dbReference>
<dbReference type="OrthoDB" id="9806750at2"/>
<keyword evidence="4" id="KW-1185">Reference proteome</keyword>
<geneLocation type="plasmid" evidence="3 4">
    <name>pCYLST.02</name>
</geneLocation>
<evidence type="ECO:0000259" key="2">
    <source>
        <dbReference type="Pfam" id="PF03787"/>
    </source>
</evidence>
<dbReference type="EMBL" id="CP003644">
    <property type="protein sequence ID" value="AFZ28590.1"/>
    <property type="molecule type" value="Genomic_DNA"/>
</dbReference>
<dbReference type="InterPro" id="IPR005537">
    <property type="entry name" value="RAMP_III_fam"/>
</dbReference>
<dbReference type="InterPro" id="IPR007522">
    <property type="entry name" value="CRISPR-assoc_prot_TM1795"/>
</dbReference>
<dbReference type="Proteomes" id="UP000010475">
    <property type="component" value="Plasmid pCYLST.02"/>
</dbReference>
<evidence type="ECO:0000256" key="1">
    <source>
        <dbReference type="ARBA" id="ARBA00023118"/>
    </source>
</evidence>
<evidence type="ECO:0000313" key="3">
    <source>
        <dbReference type="EMBL" id="AFZ28590.1"/>
    </source>
</evidence>
<proteinExistence type="predicted"/>
<keyword evidence="3" id="KW-0614">Plasmid</keyword>
<dbReference type="RefSeq" id="WP_015186487.1">
    <property type="nucleotide sequence ID" value="NC_019744.1"/>
</dbReference>
<dbReference type="AlphaFoldDB" id="K9X7J2"/>
<dbReference type="KEGG" id="csg:Cylst_6370"/>
<dbReference type="Pfam" id="PF03787">
    <property type="entry name" value="RAMPs"/>
    <property type="match status" value="1"/>
</dbReference>
<sequence length="394" mass="45376">MEVKIQTLTPIWTGGIEAGKCDLIHETGLLGSLRWWMEVLVRGLGGVVCDPTAEKSQDRSSLDTQKFNAKKYRELQDEVERRKYLRDAGLCDVSQIFGATGWKRRFRLEVQEVQVSDATIQHPITASRSYLGMKRPPTWYFPDPTKKDVKPQPPNTPITGSFIIKIQSLNPDFKPEIIGGLIQFIADWSALGARPQMGFGVIEIEGDRINTQPLYNWLIATNGSQLYPDIPALQNIFLAQIQPKDLTSSFKEQDTFNLKYDLRKLFRTENDPIQRKSAHKSLVLKKDSDKDLRHFIMGTVEDERMAAKIKISRPYDNEKLIRVWGWIPEEAAVYKNGWDREKIVNDIYKHLEAKYTLHIWREMNSTRDTKTPLISEAKLFLHSLLQLQEGNYAV</sequence>
<keyword evidence="1" id="KW-0051">Antiviral defense</keyword>
<dbReference type="NCBIfam" id="TIGR01894">
    <property type="entry name" value="cas_TM1795_cmr1"/>
    <property type="match status" value="1"/>
</dbReference>
<reference evidence="3 4" key="1">
    <citation type="submission" date="2012-06" db="EMBL/GenBank/DDBJ databases">
        <title>Finished plasmid 2 of genome of Cylindrospermum stagnale PCC 7417.</title>
        <authorList>
            <consortium name="US DOE Joint Genome Institute"/>
            <person name="Gugger M."/>
            <person name="Coursin T."/>
            <person name="Rippka R."/>
            <person name="Tandeau De Marsac N."/>
            <person name="Huntemann M."/>
            <person name="Wei C.-L."/>
            <person name="Han J."/>
            <person name="Detter J.C."/>
            <person name="Han C."/>
            <person name="Tapia R."/>
            <person name="Davenport K."/>
            <person name="Daligault H."/>
            <person name="Erkkila T."/>
            <person name="Gu W."/>
            <person name="Munk A.C.C."/>
            <person name="Teshima H."/>
            <person name="Xu Y."/>
            <person name="Chain P."/>
            <person name="Chen A."/>
            <person name="Krypides N."/>
            <person name="Mavromatis K."/>
            <person name="Markowitz V."/>
            <person name="Szeto E."/>
            <person name="Ivanova N."/>
            <person name="Mikhailova N."/>
            <person name="Ovchinnikova G."/>
            <person name="Pagani I."/>
            <person name="Pati A."/>
            <person name="Goodwin L."/>
            <person name="Peters L."/>
            <person name="Pitluck S."/>
            <person name="Woyke T."/>
            <person name="Kerfeld C."/>
        </authorList>
    </citation>
    <scope>NUCLEOTIDE SEQUENCE [LARGE SCALE GENOMIC DNA]</scope>
    <source>
        <strain evidence="3 4">PCC 7417</strain>
        <plasmid evidence="4">Plasmid pCYLST.02</plasmid>
    </source>
</reference>
<gene>
    <name evidence="3" type="ORF">Cylst_6370</name>
</gene>